<feature type="region of interest" description="Disordered" evidence="1">
    <location>
        <begin position="124"/>
        <end position="148"/>
    </location>
</feature>
<evidence type="ECO:0000256" key="1">
    <source>
        <dbReference type="SAM" id="MobiDB-lite"/>
    </source>
</evidence>
<proteinExistence type="predicted"/>
<evidence type="ECO:0000313" key="2">
    <source>
        <dbReference type="EMBL" id="TNN87112.1"/>
    </source>
</evidence>
<keyword evidence="3" id="KW-1185">Reference proteome</keyword>
<reference evidence="2 3" key="1">
    <citation type="submission" date="2019-03" db="EMBL/GenBank/DDBJ databases">
        <title>First draft genome of Liparis tanakae, snailfish: a comprehensive survey of snailfish specific genes.</title>
        <authorList>
            <person name="Kim W."/>
            <person name="Song I."/>
            <person name="Jeong J.-H."/>
            <person name="Kim D."/>
            <person name="Kim S."/>
            <person name="Ryu S."/>
            <person name="Song J.Y."/>
            <person name="Lee S.K."/>
        </authorList>
    </citation>
    <scope>NUCLEOTIDE SEQUENCE [LARGE SCALE GENOMIC DNA]</scope>
    <source>
        <tissue evidence="2">Muscle</tissue>
    </source>
</reference>
<evidence type="ECO:0000313" key="3">
    <source>
        <dbReference type="Proteomes" id="UP000314294"/>
    </source>
</evidence>
<sequence length="148" mass="16111">MLLIPGQLQGQHSLGHSGPNQRVNGEFLSWELVIWIRNTLLSENGGPERAPRCVSRSEPGVGSLCALVFACWKFTSEAFGERSTKSLADAAETEKGFTGSTLLPEYEEARKPASESLLATLQSARLSSRTGASPVRNALLRRSESRRP</sequence>
<accession>A0A4Z2JCT0</accession>
<comment type="caution">
    <text evidence="2">The sequence shown here is derived from an EMBL/GenBank/DDBJ whole genome shotgun (WGS) entry which is preliminary data.</text>
</comment>
<protein>
    <submittedName>
        <fullName evidence="2">Uncharacterized protein</fullName>
    </submittedName>
</protein>
<organism evidence="2 3">
    <name type="scientific">Liparis tanakae</name>
    <name type="common">Tanaka's snailfish</name>
    <dbReference type="NCBI Taxonomy" id="230148"/>
    <lineage>
        <taxon>Eukaryota</taxon>
        <taxon>Metazoa</taxon>
        <taxon>Chordata</taxon>
        <taxon>Craniata</taxon>
        <taxon>Vertebrata</taxon>
        <taxon>Euteleostomi</taxon>
        <taxon>Actinopterygii</taxon>
        <taxon>Neopterygii</taxon>
        <taxon>Teleostei</taxon>
        <taxon>Neoteleostei</taxon>
        <taxon>Acanthomorphata</taxon>
        <taxon>Eupercaria</taxon>
        <taxon>Perciformes</taxon>
        <taxon>Cottioidei</taxon>
        <taxon>Cottales</taxon>
        <taxon>Liparidae</taxon>
        <taxon>Liparis</taxon>
    </lineage>
</organism>
<gene>
    <name evidence="2" type="ORF">EYF80_002867</name>
</gene>
<dbReference type="AlphaFoldDB" id="A0A4Z2JCT0"/>
<name>A0A4Z2JCT0_9TELE</name>
<dbReference type="EMBL" id="SRLO01000012">
    <property type="protein sequence ID" value="TNN87112.1"/>
    <property type="molecule type" value="Genomic_DNA"/>
</dbReference>
<dbReference type="Proteomes" id="UP000314294">
    <property type="component" value="Unassembled WGS sequence"/>
</dbReference>